<comment type="similarity">
    <text evidence="6">Belongs to the TiaS family.</text>
</comment>
<dbReference type="CDD" id="cd04482">
    <property type="entry name" value="RPA2_OBF_like"/>
    <property type="match status" value="1"/>
</dbReference>
<keyword evidence="3 6" id="KW-0819">tRNA processing</keyword>
<dbReference type="AlphaFoldDB" id="E3GYT5"/>
<sequence>MLHIGIDDTDSSKGMCTTYIACILYHEFKSCGFEVIGYPRLIRLNPFAPHKTRGNGAVSLRVKTKNEEKIKNKVLNTVSNLAELEDENTDPGIVFYKGKITPEMEKFALKAIRKIVSLNEAKKLAKKVNAEIYKFKKGRGIIGALAAISCPLKDKTYELLAYRTPENYGKERKIDSNSVFKMDKLFYPKTFDNVDNDNILITPNTPCPVLYGIRGETPEDVREANKVVKSREPIERTCIFETNQHTDQHIQKAKRIADMKQFESYVVIGEVKDEPKVIEGGHVFFTLKDSSGEITCAAYEPTKEFRKIVMKLKPGDKLKIYGGIGVHNTLNIEKMKILELAPLYKKLNPLCPKCGKRMKSAGKNKGLKCLNCGNKIPYEYKIIKKIPRNIKKKWYEVPPAARRHLSKPLIRCKNDI</sequence>
<gene>
    <name evidence="6" type="primary">tiaS</name>
    <name evidence="11" type="ordered locus">Mfer_0668</name>
</gene>
<evidence type="ECO:0000259" key="10">
    <source>
        <dbReference type="Pfam" id="PF23783"/>
    </source>
</evidence>
<evidence type="ECO:0000256" key="4">
    <source>
        <dbReference type="ARBA" id="ARBA00022741"/>
    </source>
</evidence>
<evidence type="ECO:0000259" key="7">
    <source>
        <dbReference type="Pfam" id="PF01336"/>
    </source>
</evidence>
<feature type="domain" description="TiaS-like TCKD" evidence="9">
    <location>
        <begin position="66"/>
        <end position="136"/>
    </location>
</feature>
<evidence type="ECO:0000313" key="11">
    <source>
        <dbReference type="EMBL" id="ADP77467.1"/>
    </source>
</evidence>
<keyword evidence="2 6" id="KW-0436">Ligase</keyword>
<dbReference type="GO" id="GO:0002101">
    <property type="term" value="P:tRNA wobble cytosine modification"/>
    <property type="evidence" value="ECO:0007669"/>
    <property type="project" value="UniProtKB-UniRule"/>
</dbReference>
<accession>E3GYT5</accession>
<proteinExistence type="inferred from homology"/>
<protein>
    <recommendedName>
        <fullName evidence="6">tRNA(Ile2) 2-agmatinylcytidine synthetase TiaS</fullName>
        <shortName evidence="6">tRNA(Ile2)-agm2C synthetase</shortName>
        <ecNumber evidence="6">6.3.4.22</ecNumber>
    </recommendedName>
    <alternativeName>
        <fullName evidence="6">tRNA(Ile2) agmatidine synthetase</fullName>
    </alternativeName>
</protein>
<comment type="subcellular location">
    <subcellularLocation>
        <location evidence="6">Cytoplasm</location>
    </subcellularLocation>
</comment>
<dbReference type="HAMAP" id="MF_01892">
    <property type="entry name" value="tRNA_Ile2_agm2C_synt"/>
    <property type="match status" value="1"/>
</dbReference>
<dbReference type="GO" id="GO:0005737">
    <property type="term" value="C:cytoplasm"/>
    <property type="evidence" value="ECO:0007669"/>
    <property type="project" value="UniProtKB-SubCell"/>
</dbReference>
<evidence type="ECO:0000313" key="12">
    <source>
        <dbReference type="Proteomes" id="UP000002315"/>
    </source>
</evidence>
<dbReference type="InterPro" id="IPR055394">
    <property type="entry name" value="Zn_ribbon_TiaS"/>
</dbReference>
<dbReference type="KEGG" id="mfv:Mfer_0668"/>
<dbReference type="Pfam" id="PF01336">
    <property type="entry name" value="tRNA_anti-codon"/>
    <property type="match status" value="1"/>
</dbReference>
<dbReference type="InterPro" id="IPR024913">
    <property type="entry name" value="tRNA_Ile2__agm2C_synt"/>
</dbReference>
<keyword evidence="4 6" id="KW-0547">Nucleotide-binding</keyword>
<organism evidence="11 12">
    <name type="scientific">Methanothermus fervidus (strain ATCC 43054 / DSM 2088 / JCM 10308 / V24 S)</name>
    <dbReference type="NCBI Taxonomy" id="523846"/>
    <lineage>
        <taxon>Archaea</taxon>
        <taxon>Methanobacteriati</taxon>
        <taxon>Methanobacteriota</taxon>
        <taxon>Methanomada group</taxon>
        <taxon>Methanobacteria</taxon>
        <taxon>Methanobacteriales</taxon>
        <taxon>Methanothermaceae</taxon>
        <taxon>Methanothermus</taxon>
    </lineage>
</organism>
<dbReference type="InterPro" id="IPR053870">
    <property type="entry name" value="TiaS-like_TCKD"/>
</dbReference>
<dbReference type="PANTHER" id="PTHR40705">
    <property type="entry name" value="TRNA(ILE2) 2-AGMATINYLCYTIDINE SYNTHETASE TIAS"/>
    <property type="match status" value="1"/>
</dbReference>
<feature type="domain" description="TiaS-like TCKD" evidence="9">
    <location>
        <begin position="4"/>
        <end position="62"/>
    </location>
</feature>
<feature type="domain" description="OB" evidence="7">
    <location>
        <begin position="266"/>
        <end position="328"/>
    </location>
</feature>
<comment type="catalytic activity">
    <reaction evidence="6">
        <text>cytidine(34) in tRNA(Ile2) + agmatine + ATP + H2O = 2-agmatinylcytidine(34) in tRNA(Ile2) + AMP + 2 phosphate + 2 H(+)</text>
        <dbReference type="Rhea" id="RHEA:43608"/>
        <dbReference type="Rhea" id="RHEA-COMP:10625"/>
        <dbReference type="Rhea" id="RHEA-COMP:10626"/>
        <dbReference type="ChEBI" id="CHEBI:15377"/>
        <dbReference type="ChEBI" id="CHEBI:15378"/>
        <dbReference type="ChEBI" id="CHEBI:30616"/>
        <dbReference type="ChEBI" id="CHEBI:43474"/>
        <dbReference type="ChEBI" id="CHEBI:58145"/>
        <dbReference type="ChEBI" id="CHEBI:82748"/>
        <dbReference type="ChEBI" id="CHEBI:83545"/>
        <dbReference type="ChEBI" id="CHEBI:456215"/>
        <dbReference type="EC" id="6.3.4.22"/>
    </reaction>
</comment>
<dbReference type="InterPro" id="IPR013696">
    <property type="entry name" value="TiaS_FLD"/>
</dbReference>
<feature type="domain" description="TiaS C-terminal zinc ribbon" evidence="10">
    <location>
        <begin position="348"/>
        <end position="390"/>
    </location>
</feature>
<evidence type="ECO:0000256" key="1">
    <source>
        <dbReference type="ARBA" id="ARBA00022490"/>
    </source>
</evidence>
<evidence type="ECO:0000256" key="6">
    <source>
        <dbReference type="HAMAP-Rule" id="MF_01892"/>
    </source>
</evidence>
<keyword evidence="1 6" id="KW-0963">Cytoplasm</keyword>
<dbReference type="Gene3D" id="3.90.600.20">
    <property type="match status" value="1"/>
</dbReference>
<evidence type="ECO:0000256" key="5">
    <source>
        <dbReference type="ARBA" id="ARBA00022840"/>
    </source>
</evidence>
<evidence type="ECO:0000256" key="2">
    <source>
        <dbReference type="ARBA" id="ARBA00022598"/>
    </source>
</evidence>
<dbReference type="PANTHER" id="PTHR40705:SF1">
    <property type="entry name" value="TRNA(ILE2) 2-AGMATINYLCYTIDINE SYNTHETASE TIAS"/>
    <property type="match status" value="1"/>
</dbReference>
<name>E3GYT5_METFV</name>
<keyword evidence="12" id="KW-1185">Reference proteome</keyword>
<dbReference type="GO" id="GO:0005524">
    <property type="term" value="F:ATP binding"/>
    <property type="evidence" value="ECO:0007669"/>
    <property type="project" value="UniProtKB-KW"/>
</dbReference>
<evidence type="ECO:0000256" key="3">
    <source>
        <dbReference type="ARBA" id="ARBA00022694"/>
    </source>
</evidence>
<keyword evidence="5 6" id="KW-0067">ATP-binding</keyword>
<feature type="domain" description="TiaS FLD" evidence="8">
    <location>
        <begin position="138"/>
        <end position="249"/>
    </location>
</feature>
<comment type="function">
    <text evidence="6">ATP-dependent agmatine transferase that catalyzes the formation of 2-agmatinylcytidine (agm2C) at the wobble position (C34) of tRNA(Ile2), converting the codon specificity from AUG to AUA.</text>
</comment>
<dbReference type="Pfam" id="PF08489">
    <property type="entry name" value="TiaS_FLD"/>
    <property type="match status" value="1"/>
</dbReference>
<dbReference type="EMBL" id="CP002278">
    <property type="protein sequence ID" value="ADP77467.1"/>
    <property type="molecule type" value="Genomic_DNA"/>
</dbReference>
<evidence type="ECO:0000259" key="9">
    <source>
        <dbReference type="Pfam" id="PF22641"/>
    </source>
</evidence>
<evidence type="ECO:0000259" key="8">
    <source>
        <dbReference type="Pfam" id="PF08489"/>
    </source>
</evidence>
<dbReference type="EC" id="6.3.4.22" evidence="6"/>
<reference evidence="11 12" key="1">
    <citation type="journal article" date="2010" name="Stand. Genomic Sci.">
        <title>Complete genome sequence of Methanothermus fervidus type strain (V24S).</title>
        <authorList>
            <person name="Anderson I."/>
            <person name="Djao O.D."/>
            <person name="Misra M."/>
            <person name="Chertkov O."/>
            <person name="Nolan M."/>
            <person name="Lucas S."/>
            <person name="Lapidus A."/>
            <person name="Del Rio T.G."/>
            <person name="Tice H."/>
            <person name="Cheng J.F."/>
            <person name="Tapia R."/>
            <person name="Han C."/>
            <person name="Goodwin L."/>
            <person name="Pitluck S."/>
            <person name="Liolios K."/>
            <person name="Ivanova N."/>
            <person name="Mavromatis K."/>
            <person name="Mikhailova N."/>
            <person name="Pati A."/>
            <person name="Brambilla E."/>
            <person name="Chen A."/>
            <person name="Palaniappan K."/>
            <person name="Land M."/>
            <person name="Hauser L."/>
            <person name="Chang Y.J."/>
            <person name="Jeffries C.D."/>
            <person name="Sikorski J."/>
            <person name="Spring S."/>
            <person name="Rohde M."/>
            <person name="Eichinger K."/>
            <person name="Huber H."/>
            <person name="Wirth R."/>
            <person name="Goker M."/>
            <person name="Detter J.C."/>
            <person name="Woyke T."/>
            <person name="Bristow J."/>
            <person name="Eisen J.A."/>
            <person name="Markowitz V."/>
            <person name="Hugenholtz P."/>
            <person name="Klenk H.P."/>
            <person name="Kyrpides N.C."/>
        </authorList>
    </citation>
    <scope>NUCLEOTIDE SEQUENCE [LARGE SCALE GENOMIC DNA]</scope>
    <source>
        <strain evidence="12">ATCC 43054 / DSM 2088 / JCM 10308 / V24 S</strain>
    </source>
</reference>
<dbReference type="GO" id="GO:0003676">
    <property type="term" value="F:nucleic acid binding"/>
    <property type="evidence" value="ECO:0007669"/>
    <property type="project" value="InterPro"/>
</dbReference>
<dbReference type="InterPro" id="IPR004365">
    <property type="entry name" value="NA-bd_OB_tRNA"/>
</dbReference>
<dbReference type="GO" id="GO:0016879">
    <property type="term" value="F:ligase activity, forming carbon-nitrogen bonds"/>
    <property type="evidence" value="ECO:0007669"/>
    <property type="project" value="UniProtKB-UniRule"/>
</dbReference>
<dbReference type="STRING" id="523846.Mfer_0668"/>
<dbReference type="Pfam" id="PF22641">
    <property type="entry name" value="TiaS_TCKD"/>
    <property type="match status" value="2"/>
</dbReference>
<dbReference type="Proteomes" id="UP000002315">
    <property type="component" value="Chromosome"/>
</dbReference>
<dbReference type="Gene3D" id="2.40.50.1010">
    <property type="match status" value="1"/>
</dbReference>
<dbReference type="Pfam" id="PF23783">
    <property type="entry name" value="Zn_ribbon_TiaS"/>
    <property type="match status" value="1"/>
</dbReference>
<dbReference type="Gene3D" id="3.30.70.2200">
    <property type="match status" value="1"/>
</dbReference>
<dbReference type="HOGENOM" id="CLU_675459_0_0_2"/>